<dbReference type="Pfam" id="PF00583">
    <property type="entry name" value="Acetyltransf_1"/>
    <property type="match status" value="1"/>
</dbReference>
<dbReference type="AlphaFoldDB" id="A0A9W8E7A5"/>
<dbReference type="OrthoDB" id="5771378at2759"/>
<proteinExistence type="predicted"/>
<gene>
    <name evidence="2" type="ORF">H4R34_004392</name>
</gene>
<dbReference type="SUPFAM" id="SSF55729">
    <property type="entry name" value="Acyl-CoA N-acyltransferases (Nat)"/>
    <property type="match status" value="1"/>
</dbReference>
<dbReference type="InterPro" id="IPR000182">
    <property type="entry name" value="GNAT_dom"/>
</dbReference>
<name>A0A9W8E7A5_9FUNG</name>
<keyword evidence="3" id="KW-1185">Reference proteome</keyword>
<feature type="domain" description="N-acetyltransferase" evidence="1">
    <location>
        <begin position="11"/>
        <end position="154"/>
    </location>
</feature>
<dbReference type="PROSITE" id="PS51186">
    <property type="entry name" value="GNAT"/>
    <property type="match status" value="1"/>
</dbReference>
<dbReference type="EMBL" id="JANBQB010000544">
    <property type="protein sequence ID" value="KAJ1975293.1"/>
    <property type="molecule type" value="Genomic_DNA"/>
</dbReference>
<dbReference type="Proteomes" id="UP001151582">
    <property type="component" value="Unassembled WGS sequence"/>
</dbReference>
<comment type="caution">
    <text evidence="2">The sequence shown here is derived from an EMBL/GenBank/DDBJ whole genome shotgun (WGS) entry which is preliminary data.</text>
</comment>
<evidence type="ECO:0000259" key="1">
    <source>
        <dbReference type="PROSITE" id="PS51186"/>
    </source>
</evidence>
<dbReference type="InterPro" id="IPR041496">
    <property type="entry name" value="YitH/HolE_GNAT"/>
</dbReference>
<evidence type="ECO:0000313" key="3">
    <source>
        <dbReference type="Proteomes" id="UP001151582"/>
    </source>
</evidence>
<accession>A0A9W8E7A5</accession>
<evidence type="ECO:0000313" key="2">
    <source>
        <dbReference type="EMBL" id="KAJ1975293.1"/>
    </source>
</evidence>
<protein>
    <recommendedName>
        <fullName evidence="1">N-acetyltransferase domain-containing protein</fullName>
    </recommendedName>
</protein>
<dbReference type="Gene3D" id="3.40.630.30">
    <property type="match status" value="1"/>
</dbReference>
<dbReference type="InterPro" id="IPR016181">
    <property type="entry name" value="Acyl_CoA_acyltransferase"/>
</dbReference>
<dbReference type="InterPro" id="IPR052729">
    <property type="entry name" value="Acyl/Acetyltrans_Enzymes"/>
</dbReference>
<dbReference type="PANTHER" id="PTHR47237:SF1">
    <property type="entry name" value="SLL0310 PROTEIN"/>
    <property type="match status" value="1"/>
</dbReference>
<dbReference type="Gene3D" id="3.40.630.90">
    <property type="match status" value="1"/>
</dbReference>
<dbReference type="PANTHER" id="PTHR47237">
    <property type="entry name" value="SLL0310 PROTEIN"/>
    <property type="match status" value="1"/>
</dbReference>
<sequence>MLQTPKGHALAIQRGTSPEDAEFVYQWSDESDFQPCLADYHIFCRTSYAHIGLADNARVGLLVTHKYDNSTGFLGPFIVKESERGKGYGYLLWQHAMDNFGDANLGCDAVAARVPYYQRFGFVPHHDTQRFRGPYPRHLAKEAARHYQAKYRLTSFAQEDITTLVEFDYKHSGLRREGWYQNWQDRKSTASLILRDTATGEICAMGAIGRAWQPHHYRISPCYARDPASARRMLLELMTRVIETDSEPDKVLIDMVVMLNNPDAVQIAHDCRLAEGLKCARMWTRGLPCPEGISHTYAVVGFECG</sequence>
<reference evidence="2" key="1">
    <citation type="submission" date="2022-07" db="EMBL/GenBank/DDBJ databases">
        <title>Phylogenomic reconstructions and comparative analyses of Kickxellomycotina fungi.</title>
        <authorList>
            <person name="Reynolds N.K."/>
            <person name="Stajich J.E."/>
            <person name="Barry K."/>
            <person name="Grigoriev I.V."/>
            <person name="Crous P."/>
            <person name="Smith M.E."/>
        </authorList>
    </citation>
    <scope>NUCLEOTIDE SEQUENCE</scope>
    <source>
        <strain evidence="2">RSA 567</strain>
    </source>
</reference>
<dbReference type="GO" id="GO:0016747">
    <property type="term" value="F:acyltransferase activity, transferring groups other than amino-acyl groups"/>
    <property type="evidence" value="ECO:0007669"/>
    <property type="project" value="InterPro"/>
</dbReference>
<dbReference type="Pfam" id="PF18014">
    <property type="entry name" value="Acetyltransf_18"/>
    <property type="match status" value="1"/>
</dbReference>
<organism evidence="2 3">
    <name type="scientific">Dimargaris verticillata</name>
    <dbReference type="NCBI Taxonomy" id="2761393"/>
    <lineage>
        <taxon>Eukaryota</taxon>
        <taxon>Fungi</taxon>
        <taxon>Fungi incertae sedis</taxon>
        <taxon>Zoopagomycota</taxon>
        <taxon>Kickxellomycotina</taxon>
        <taxon>Dimargaritomycetes</taxon>
        <taxon>Dimargaritales</taxon>
        <taxon>Dimargaritaceae</taxon>
        <taxon>Dimargaris</taxon>
    </lineage>
</organism>